<dbReference type="GO" id="GO:0022857">
    <property type="term" value="F:transmembrane transporter activity"/>
    <property type="evidence" value="ECO:0007669"/>
    <property type="project" value="TreeGrafter"/>
</dbReference>
<dbReference type="PANTHER" id="PTHR35011:SF2">
    <property type="entry name" value="2,3-DIKETO-L-GULONATE TRAP TRANSPORTER SMALL PERMEASE PROTEIN YIAM"/>
    <property type="match status" value="1"/>
</dbReference>
<keyword evidence="6 9" id="KW-1133">Transmembrane helix</keyword>
<proteinExistence type="inferred from homology"/>
<keyword evidence="7 9" id="KW-0472">Membrane</keyword>
<evidence type="ECO:0000256" key="1">
    <source>
        <dbReference type="ARBA" id="ARBA00004429"/>
    </source>
</evidence>
<feature type="transmembrane region" description="Helical" evidence="9">
    <location>
        <begin position="18"/>
        <end position="41"/>
    </location>
</feature>
<evidence type="ECO:0000256" key="4">
    <source>
        <dbReference type="ARBA" id="ARBA00022519"/>
    </source>
</evidence>
<evidence type="ECO:0000259" key="10">
    <source>
        <dbReference type="Pfam" id="PF04290"/>
    </source>
</evidence>
<dbReference type="GO" id="GO:0005886">
    <property type="term" value="C:plasma membrane"/>
    <property type="evidence" value="ECO:0007669"/>
    <property type="project" value="UniProtKB-SubCell"/>
</dbReference>
<comment type="similarity">
    <text evidence="8">Belongs to the TRAP transporter small permease family.</text>
</comment>
<keyword evidence="4" id="KW-0997">Cell inner membrane</keyword>
<gene>
    <name evidence="11" type="ORF">FO013_16745</name>
</gene>
<feature type="domain" description="Tripartite ATP-independent periplasmic transporters DctQ component" evidence="10">
    <location>
        <begin position="28"/>
        <end position="158"/>
    </location>
</feature>
<dbReference type="AlphaFoldDB" id="A0A556C925"/>
<sequence length="189" mass="20812">MTTFLASGAKGLISAQRWIMFVCCACVIIGLFAQVILRYVFETTMLGLSELILIPTLWMYFIGASYASAQRTHVSADVLQSYIPNRRVKGVIRTVVAVISLAIGLILSWWAFLYVEHGLARPKSTSVYEIPLITVQVAVLVGFVLMTFYTAVNLYSEITDLRAGSAEQSEAVDVEVSAEGINAFEEKES</sequence>
<keyword evidence="3" id="KW-1003">Cell membrane</keyword>
<dbReference type="PANTHER" id="PTHR35011">
    <property type="entry name" value="2,3-DIKETO-L-GULONATE TRAP TRANSPORTER SMALL PERMEASE PROTEIN YIAM"/>
    <property type="match status" value="1"/>
</dbReference>
<evidence type="ECO:0000256" key="3">
    <source>
        <dbReference type="ARBA" id="ARBA00022475"/>
    </source>
</evidence>
<dbReference type="InterPro" id="IPR007387">
    <property type="entry name" value="TRAP_DctQ"/>
</dbReference>
<dbReference type="EMBL" id="VLTK01000010">
    <property type="protein sequence ID" value="TSI13955.1"/>
    <property type="molecule type" value="Genomic_DNA"/>
</dbReference>
<dbReference type="OrthoDB" id="2085311at2"/>
<keyword evidence="5 9" id="KW-0812">Transmembrane</keyword>
<feature type="transmembrane region" description="Helical" evidence="9">
    <location>
        <begin position="132"/>
        <end position="152"/>
    </location>
</feature>
<comment type="subcellular location">
    <subcellularLocation>
        <location evidence="1">Cell inner membrane</location>
        <topology evidence="1">Multi-pass membrane protein</topology>
    </subcellularLocation>
</comment>
<reference evidence="11 12" key="1">
    <citation type="submission" date="2019-07" db="EMBL/GenBank/DDBJ databases">
        <title>Draft genome sequence of Brevibacterium aurantiacum XU54 isolated from Xinjiang China.</title>
        <authorList>
            <person name="Xu X."/>
        </authorList>
    </citation>
    <scope>NUCLEOTIDE SEQUENCE [LARGE SCALE GENOMIC DNA]</scope>
    <source>
        <strain evidence="11 12">XU54</strain>
    </source>
</reference>
<evidence type="ECO:0000256" key="9">
    <source>
        <dbReference type="SAM" id="Phobius"/>
    </source>
</evidence>
<dbReference type="Pfam" id="PF04290">
    <property type="entry name" value="DctQ"/>
    <property type="match status" value="1"/>
</dbReference>
<evidence type="ECO:0000256" key="5">
    <source>
        <dbReference type="ARBA" id="ARBA00022692"/>
    </source>
</evidence>
<keyword evidence="2" id="KW-0813">Transport</keyword>
<dbReference type="Proteomes" id="UP000316406">
    <property type="component" value="Unassembled WGS sequence"/>
</dbReference>
<accession>A0A556C925</accession>
<evidence type="ECO:0000256" key="8">
    <source>
        <dbReference type="ARBA" id="ARBA00038436"/>
    </source>
</evidence>
<organism evidence="11 12">
    <name type="scientific">Brevibacterium aurantiacum</name>
    <dbReference type="NCBI Taxonomy" id="273384"/>
    <lineage>
        <taxon>Bacteria</taxon>
        <taxon>Bacillati</taxon>
        <taxon>Actinomycetota</taxon>
        <taxon>Actinomycetes</taxon>
        <taxon>Micrococcales</taxon>
        <taxon>Brevibacteriaceae</taxon>
        <taxon>Brevibacterium</taxon>
    </lineage>
</organism>
<keyword evidence="12" id="KW-1185">Reference proteome</keyword>
<feature type="transmembrane region" description="Helical" evidence="9">
    <location>
        <begin position="90"/>
        <end position="112"/>
    </location>
</feature>
<evidence type="ECO:0000313" key="12">
    <source>
        <dbReference type="Proteomes" id="UP000316406"/>
    </source>
</evidence>
<dbReference type="RefSeq" id="WP_143923688.1">
    <property type="nucleotide sequence ID" value="NZ_VLTK01000010.1"/>
</dbReference>
<evidence type="ECO:0000256" key="6">
    <source>
        <dbReference type="ARBA" id="ARBA00022989"/>
    </source>
</evidence>
<protein>
    <submittedName>
        <fullName evidence="11">TRAP transporter small permease</fullName>
    </submittedName>
</protein>
<name>A0A556C925_BREAU</name>
<feature type="transmembrane region" description="Helical" evidence="9">
    <location>
        <begin position="47"/>
        <end position="69"/>
    </location>
</feature>
<dbReference type="GO" id="GO:0015740">
    <property type="term" value="P:C4-dicarboxylate transport"/>
    <property type="evidence" value="ECO:0007669"/>
    <property type="project" value="TreeGrafter"/>
</dbReference>
<dbReference type="InterPro" id="IPR055348">
    <property type="entry name" value="DctQ"/>
</dbReference>
<evidence type="ECO:0000256" key="2">
    <source>
        <dbReference type="ARBA" id="ARBA00022448"/>
    </source>
</evidence>
<comment type="caution">
    <text evidence="11">The sequence shown here is derived from an EMBL/GenBank/DDBJ whole genome shotgun (WGS) entry which is preliminary data.</text>
</comment>
<evidence type="ECO:0000313" key="11">
    <source>
        <dbReference type="EMBL" id="TSI13955.1"/>
    </source>
</evidence>
<evidence type="ECO:0000256" key="7">
    <source>
        <dbReference type="ARBA" id="ARBA00023136"/>
    </source>
</evidence>